<evidence type="ECO:0000313" key="2">
    <source>
        <dbReference type="Proteomes" id="UP000094342"/>
    </source>
</evidence>
<organism evidence="1 2">
    <name type="scientific">Sinorhizobium alkalisoli</name>
    <dbReference type="NCBI Taxonomy" id="1752398"/>
    <lineage>
        <taxon>Bacteria</taxon>
        <taxon>Pseudomonadati</taxon>
        <taxon>Pseudomonadota</taxon>
        <taxon>Alphaproteobacteria</taxon>
        <taxon>Hyphomicrobiales</taxon>
        <taxon>Rhizobiaceae</taxon>
        <taxon>Sinorhizobium/Ensifer group</taxon>
        <taxon>Sinorhizobium</taxon>
    </lineage>
</organism>
<reference evidence="2" key="1">
    <citation type="submission" date="2016-05" db="EMBL/GenBank/DDBJ databases">
        <authorList>
            <person name="Li Y."/>
        </authorList>
    </citation>
    <scope>NUCLEOTIDE SEQUENCE [LARGE SCALE GENOMIC DNA]</scope>
    <source>
        <strain evidence="2">YIC4027</strain>
    </source>
</reference>
<gene>
    <name evidence="1" type="ORF">A8M32_09840</name>
</gene>
<comment type="caution">
    <text evidence="1">The sequence shown here is derived from an EMBL/GenBank/DDBJ whole genome shotgun (WGS) entry which is preliminary data.</text>
</comment>
<proteinExistence type="predicted"/>
<dbReference type="AlphaFoldDB" id="A0A1E3VCE9"/>
<dbReference type="Pfam" id="PF07845">
    <property type="entry name" value="DUF1636"/>
    <property type="match status" value="1"/>
</dbReference>
<sequence>MANSHQSTHKITLSTECHLTGGPCLPGARLLAMLNGSISALGKPLADDFAIAGTVCMAACTRPCTIAFQASGRATYLFGDVAAEENIDDLVGFAVAYANGGVDGGPSAAGGGNLARVPAALIVSEALAGHFQ</sequence>
<evidence type="ECO:0000313" key="1">
    <source>
        <dbReference type="EMBL" id="ODR91117.1"/>
    </source>
</evidence>
<dbReference type="OrthoDB" id="8364077at2"/>
<evidence type="ECO:0008006" key="3">
    <source>
        <dbReference type="Google" id="ProtNLM"/>
    </source>
</evidence>
<protein>
    <recommendedName>
        <fullName evidence="3">Metal-binding protein</fullName>
    </recommendedName>
</protein>
<dbReference type="Proteomes" id="UP000094342">
    <property type="component" value="Unassembled WGS sequence"/>
</dbReference>
<keyword evidence="2" id="KW-1185">Reference proteome</keyword>
<dbReference type="EMBL" id="LYBW01000056">
    <property type="protein sequence ID" value="ODR91117.1"/>
    <property type="molecule type" value="Genomic_DNA"/>
</dbReference>
<dbReference type="InterPro" id="IPR012863">
    <property type="entry name" value="DUF1636"/>
</dbReference>
<name>A0A1E3VCE9_9HYPH</name>
<accession>A0A1E3VCE9</accession>
<dbReference type="RefSeq" id="WP_069458225.1">
    <property type="nucleotide sequence ID" value="NZ_LYBW01000056.1"/>
</dbReference>